<accession>A0A1W1V546</accession>
<reference evidence="3" key="1">
    <citation type="submission" date="2017-04" db="EMBL/GenBank/DDBJ databases">
        <authorList>
            <person name="Varghese N."/>
            <person name="Submissions S."/>
        </authorList>
    </citation>
    <scope>NUCLEOTIDE SEQUENCE [LARGE SCALE GENOMIC DNA]</scope>
    <source>
        <strain evidence="3">DSM 23072</strain>
    </source>
</reference>
<keyword evidence="1" id="KW-0732">Signal</keyword>
<evidence type="ECO:0000313" key="3">
    <source>
        <dbReference type="Proteomes" id="UP000192408"/>
    </source>
</evidence>
<gene>
    <name evidence="2" type="ORF">SAMN05660772_01152</name>
</gene>
<dbReference type="RefSeq" id="WP_084257751.1">
    <property type="nucleotide sequence ID" value="NZ_FWWV01000046.1"/>
</dbReference>
<feature type="signal peptide" evidence="1">
    <location>
        <begin position="1"/>
        <end position="18"/>
    </location>
</feature>
<sequence length="130" mass="14589">MNKFYLTALLCVCCPVLATDSTFADPFVLKQSVATVSPTKNAITPPAGSQCTPDSLLLMDTLPLEQIKPVGLIRYHEYAIVLWATPDEVIIDSRLHDVVSQQQWQIVAIEAQRIRLQSCHDPQLQRHIHL</sequence>
<feature type="chain" id="PRO_5012099613" description="Pilus assembly protein PilP" evidence="1">
    <location>
        <begin position="19"/>
        <end position="130"/>
    </location>
</feature>
<name>A0A1W1V546_9PAST</name>
<evidence type="ECO:0000256" key="1">
    <source>
        <dbReference type="SAM" id="SignalP"/>
    </source>
</evidence>
<evidence type="ECO:0008006" key="4">
    <source>
        <dbReference type="Google" id="ProtNLM"/>
    </source>
</evidence>
<dbReference type="Proteomes" id="UP000192408">
    <property type="component" value="Unassembled WGS sequence"/>
</dbReference>
<dbReference type="STRING" id="1122938.SAMN05660772_01152"/>
<dbReference type="AlphaFoldDB" id="A0A1W1V546"/>
<dbReference type="EMBL" id="FWWV01000046">
    <property type="protein sequence ID" value="SMB88270.1"/>
    <property type="molecule type" value="Genomic_DNA"/>
</dbReference>
<protein>
    <recommendedName>
        <fullName evidence="4">Pilus assembly protein PilP</fullName>
    </recommendedName>
</protein>
<evidence type="ECO:0000313" key="2">
    <source>
        <dbReference type="EMBL" id="SMB88270.1"/>
    </source>
</evidence>
<organism evidence="2 3">
    <name type="scientific">Pasteurella testudinis DSM 23072</name>
    <dbReference type="NCBI Taxonomy" id="1122938"/>
    <lineage>
        <taxon>Bacteria</taxon>
        <taxon>Pseudomonadati</taxon>
        <taxon>Pseudomonadota</taxon>
        <taxon>Gammaproteobacteria</taxon>
        <taxon>Pasteurellales</taxon>
        <taxon>Pasteurellaceae</taxon>
        <taxon>Pasteurella</taxon>
    </lineage>
</organism>
<proteinExistence type="predicted"/>
<keyword evidence="3" id="KW-1185">Reference proteome</keyword>